<gene>
    <name evidence="5" type="ORF">Y036_6015</name>
</gene>
<accession>A0AA40JJ30</accession>
<feature type="domain" description="Zeta toxin" evidence="4">
    <location>
        <begin position="21"/>
        <end position="213"/>
    </location>
</feature>
<organism evidence="5 6">
    <name type="scientific">Burkholderia pseudomallei</name>
    <name type="common">Pseudomonas pseudomallei</name>
    <dbReference type="NCBI Taxonomy" id="28450"/>
    <lineage>
        <taxon>Bacteria</taxon>
        <taxon>Pseudomonadati</taxon>
        <taxon>Pseudomonadota</taxon>
        <taxon>Betaproteobacteria</taxon>
        <taxon>Burkholderiales</taxon>
        <taxon>Burkholderiaceae</taxon>
        <taxon>Burkholderia</taxon>
        <taxon>pseudomallei group</taxon>
    </lineage>
</organism>
<keyword evidence="2" id="KW-0067">ATP-binding</keyword>
<feature type="compositionally biased region" description="Basic and acidic residues" evidence="3">
    <location>
        <begin position="457"/>
        <end position="470"/>
    </location>
</feature>
<dbReference type="AlphaFoldDB" id="A0AA40JJ30"/>
<evidence type="ECO:0000313" key="5">
    <source>
        <dbReference type="EMBL" id="KGX17139.1"/>
    </source>
</evidence>
<keyword evidence="1" id="KW-0547">Nucleotide-binding</keyword>
<dbReference type="GO" id="GO:0005524">
    <property type="term" value="F:ATP binding"/>
    <property type="evidence" value="ECO:0007669"/>
    <property type="project" value="UniProtKB-KW"/>
</dbReference>
<protein>
    <submittedName>
        <fullName evidence="5">Zeta toxin family protein</fullName>
    </submittedName>
</protein>
<dbReference type="Gene3D" id="3.40.50.300">
    <property type="entry name" value="P-loop containing nucleotide triphosphate hydrolases"/>
    <property type="match status" value="1"/>
</dbReference>
<dbReference type="InterPro" id="IPR027417">
    <property type="entry name" value="P-loop_NTPase"/>
</dbReference>
<comment type="caution">
    <text evidence="5">The sequence shown here is derived from an EMBL/GenBank/DDBJ whole genome shotgun (WGS) entry which is preliminary data.</text>
</comment>
<evidence type="ECO:0000256" key="3">
    <source>
        <dbReference type="SAM" id="MobiDB-lite"/>
    </source>
</evidence>
<dbReference type="Pfam" id="PF06414">
    <property type="entry name" value="Zeta_toxin"/>
    <property type="match status" value="1"/>
</dbReference>
<proteinExistence type="predicted"/>
<dbReference type="Proteomes" id="UP000030475">
    <property type="component" value="Unassembled WGS sequence"/>
</dbReference>
<evidence type="ECO:0000313" key="6">
    <source>
        <dbReference type="Proteomes" id="UP000030475"/>
    </source>
</evidence>
<dbReference type="RefSeq" id="WP_038740631.1">
    <property type="nucleotide sequence ID" value="NZ_KN323090.1"/>
</dbReference>
<dbReference type="InterPro" id="IPR010488">
    <property type="entry name" value="Zeta_toxin_domain"/>
</dbReference>
<evidence type="ECO:0000256" key="2">
    <source>
        <dbReference type="ARBA" id="ARBA00022840"/>
    </source>
</evidence>
<dbReference type="EMBL" id="JQIM01000007">
    <property type="protein sequence ID" value="KGX17139.1"/>
    <property type="molecule type" value="Genomic_DNA"/>
</dbReference>
<sequence length="470" mass="52212">MPRELTDNELHRLYRAVEVADISRTAHQETPIAIMTGGQPGSGKTGLTGIALQELASRGGAVVIDADRMREYNPDYRRLMASDPEHAADLTHTTAAQWASQLRDRAIFERRNLVVDGTMRDPDDVARVAKQLKGAGYIVDARVMAVPGDVSFAHARLRYELLDNEAQAGRVVNQRQHDAAYAGVPQSLERLEANKLVDRITIYDTARREVYQNVLEGGQWKEPPEAAKTLVTVRDRGRTRDERADYVDALTTIEAQTAVRTSVSPGRGPQDRADWIAKIAAARKELAQFEQSPTYARAKAFDDGPSVATLARHPELDGAYKRLADLRKGFSPETPEGERDRQYSAAVASLSEQLHRGEIPKGDVGPEDSRRVINAAARERNLVVREPEPDRVVQGEVLTRSSQHTLVHVAGSDNIAFVYTRTQLERDIEPGEKLGLAHEQHGATRVMTQQQAQEITDLTRDRDGGMERSR</sequence>
<dbReference type="GO" id="GO:0016301">
    <property type="term" value="F:kinase activity"/>
    <property type="evidence" value="ECO:0007669"/>
    <property type="project" value="InterPro"/>
</dbReference>
<reference evidence="5 6" key="1">
    <citation type="submission" date="2014-08" db="EMBL/GenBank/DDBJ databases">
        <authorList>
            <person name="Bunnell A."/>
            <person name="Chain P.S."/>
            <person name="Chertkov O."/>
            <person name="Currie B.J."/>
            <person name="Daligault H.E."/>
            <person name="Davenport K.W."/>
            <person name="Davis C."/>
            <person name="Gleasner C.D."/>
            <person name="Johnson S.L."/>
            <person name="Kaestli M."/>
            <person name="Koren S."/>
            <person name="Kunde Y.A."/>
            <person name="Mayo M."/>
            <person name="McMurry K.K."/>
            <person name="Price E.P."/>
            <person name="Reitenga K.G."/>
            <person name="Robison R."/>
            <person name="Rosovitz M.J."/>
            <person name="Sarovich D.S."/>
            <person name="Teshima H."/>
        </authorList>
    </citation>
    <scope>NUCLEOTIDE SEQUENCE [LARGE SCALE GENOMIC DNA]</scope>
    <source>
        <strain evidence="5 6">MSHR44</strain>
    </source>
</reference>
<dbReference type="SUPFAM" id="SSF52540">
    <property type="entry name" value="P-loop containing nucleoside triphosphate hydrolases"/>
    <property type="match status" value="1"/>
</dbReference>
<evidence type="ECO:0000259" key="4">
    <source>
        <dbReference type="Pfam" id="PF06414"/>
    </source>
</evidence>
<evidence type="ECO:0000256" key="1">
    <source>
        <dbReference type="ARBA" id="ARBA00022741"/>
    </source>
</evidence>
<feature type="region of interest" description="Disordered" evidence="3">
    <location>
        <begin position="445"/>
        <end position="470"/>
    </location>
</feature>
<dbReference type="CDD" id="cd01983">
    <property type="entry name" value="SIMIBI"/>
    <property type="match status" value="1"/>
</dbReference>
<feature type="compositionally biased region" description="Polar residues" evidence="3">
    <location>
        <begin position="446"/>
        <end position="456"/>
    </location>
</feature>
<name>A0AA40JJ30_BURPE</name>